<dbReference type="RefSeq" id="WP_149731349.1">
    <property type="nucleotide sequence ID" value="NZ_FMXB01000004.1"/>
</dbReference>
<evidence type="ECO:0000313" key="2">
    <source>
        <dbReference type="EMBL" id="SDA46787.1"/>
    </source>
</evidence>
<keyword evidence="1" id="KW-1133">Transmembrane helix</keyword>
<dbReference type="AlphaFoldDB" id="A0A1G5VNJ9"/>
<gene>
    <name evidence="2" type="ORF">SAMN02910315_00734</name>
</gene>
<keyword evidence="1" id="KW-0812">Transmembrane</keyword>
<reference evidence="2 3" key="1">
    <citation type="submission" date="2016-10" db="EMBL/GenBank/DDBJ databases">
        <authorList>
            <person name="Varghese N."/>
            <person name="Submissions S."/>
        </authorList>
    </citation>
    <scope>NUCLEOTIDE SEQUENCE [LARGE SCALE GENOMIC DNA]</scope>
    <source>
        <strain evidence="2 3">DSM 16643</strain>
    </source>
</reference>
<protein>
    <recommendedName>
        <fullName evidence="4">Adhesin-like protein</fullName>
    </recommendedName>
</protein>
<dbReference type="OrthoDB" id="77375at2157"/>
<sequence length="231" mass="25340">MTRKIKIIIIIAVILVGASLFLYTNFSGNSSTNSGHWENDVGTVNKTVYGNANAKTEMVLIAGIHPREPLSIEPEIKAAEEFAKNNDVKFTVYHVNVTKDATDYDKSRENGEGLVHDFVMPDVINNTHADSIIISHSHIEGYGQGFYLATPAMDNASVAIAQKIANESSFNYFPRNTSQPVQATSAKLVSIPLAEAGNPTFVYEIPENITDQDSTDKALELFGLMFNIVKK</sequence>
<keyword evidence="3" id="KW-1185">Reference proteome</keyword>
<feature type="transmembrane region" description="Helical" evidence="1">
    <location>
        <begin position="7"/>
        <end position="26"/>
    </location>
</feature>
<dbReference type="Proteomes" id="UP000323439">
    <property type="component" value="Unassembled WGS sequence"/>
</dbReference>
<evidence type="ECO:0000256" key="1">
    <source>
        <dbReference type="SAM" id="Phobius"/>
    </source>
</evidence>
<name>A0A1G5VNJ9_9EURY</name>
<evidence type="ECO:0008006" key="4">
    <source>
        <dbReference type="Google" id="ProtNLM"/>
    </source>
</evidence>
<dbReference type="EMBL" id="FMXB01000004">
    <property type="protein sequence ID" value="SDA46787.1"/>
    <property type="molecule type" value="Genomic_DNA"/>
</dbReference>
<keyword evidence="1" id="KW-0472">Membrane</keyword>
<organism evidence="2 3">
    <name type="scientific">Methanobrevibacter millerae</name>
    <dbReference type="NCBI Taxonomy" id="230361"/>
    <lineage>
        <taxon>Archaea</taxon>
        <taxon>Methanobacteriati</taxon>
        <taxon>Methanobacteriota</taxon>
        <taxon>Methanomada group</taxon>
        <taxon>Methanobacteria</taxon>
        <taxon>Methanobacteriales</taxon>
        <taxon>Methanobacteriaceae</taxon>
        <taxon>Methanobrevibacter</taxon>
    </lineage>
</organism>
<accession>A0A1G5VNJ9</accession>
<proteinExistence type="predicted"/>
<evidence type="ECO:0000313" key="3">
    <source>
        <dbReference type="Proteomes" id="UP000323439"/>
    </source>
</evidence>